<accession>A0A1R2CD42</accession>
<comment type="caution">
    <text evidence="1">The sequence shown here is derived from an EMBL/GenBank/DDBJ whole genome shotgun (WGS) entry which is preliminary data.</text>
</comment>
<organism evidence="1 2">
    <name type="scientific">Stentor coeruleus</name>
    <dbReference type="NCBI Taxonomy" id="5963"/>
    <lineage>
        <taxon>Eukaryota</taxon>
        <taxon>Sar</taxon>
        <taxon>Alveolata</taxon>
        <taxon>Ciliophora</taxon>
        <taxon>Postciliodesmatophora</taxon>
        <taxon>Heterotrichea</taxon>
        <taxon>Heterotrichida</taxon>
        <taxon>Stentoridae</taxon>
        <taxon>Stentor</taxon>
    </lineage>
</organism>
<protein>
    <submittedName>
        <fullName evidence="1">Uncharacterized protein</fullName>
    </submittedName>
</protein>
<sequence length="335" mass="39569">MEDLKPFENLEGSCKICIKEKKNLKEDIILCGKKIIKLEQNLKNTKKELENCNAKLCVFKTYVKSINGDLEKAFSYVNPYKISEYSEYLKHMIEKIQSYLRKKIDQDKATPKSLADKEQSEFYYKNTEKRSLKPDVNKEFIDENPKWIWNEPQEIPKNSRQTKENSKSHFINQSKSSQFFKKKENASISYHNSTEEWVAAPPENNMKQNQELNKNNLPVPRKFSTYSQCNPITTLNHDEYPYNEYHENLAQKSVANDEEYEINYLSSQKNFNISHETLKKQSFYNTKDQKDFERITHLNVFHDLNLIRTQSVKALNNQSIARRSVNFKSSNITLI</sequence>
<gene>
    <name evidence="1" type="ORF">SteCoe_11412</name>
</gene>
<proteinExistence type="predicted"/>
<reference evidence="1 2" key="1">
    <citation type="submission" date="2016-11" db="EMBL/GenBank/DDBJ databases">
        <title>The macronuclear genome of Stentor coeruleus: a giant cell with tiny introns.</title>
        <authorList>
            <person name="Slabodnick M."/>
            <person name="Ruby J.G."/>
            <person name="Reiff S.B."/>
            <person name="Swart E.C."/>
            <person name="Gosai S."/>
            <person name="Prabakaran S."/>
            <person name="Witkowska E."/>
            <person name="Larue G.E."/>
            <person name="Fisher S."/>
            <person name="Freeman R.M."/>
            <person name="Gunawardena J."/>
            <person name="Chu W."/>
            <person name="Stover N.A."/>
            <person name="Gregory B.D."/>
            <person name="Nowacki M."/>
            <person name="Derisi J."/>
            <person name="Roy S.W."/>
            <person name="Marshall W.F."/>
            <person name="Sood P."/>
        </authorList>
    </citation>
    <scope>NUCLEOTIDE SEQUENCE [LARGE SCALE GENOMIC DNA]</scope>
    <source>
        <strain evidence="1">WM001</strain>
    </source>
</reference>
<dbReference type="Proteomes" id="UP000187209">
    <property type="component" value="Unassembled WGS sequence"/>
</dbReference>
<dbReference type="AlphaFoldDB" id="A0A1R2CD42"/>
<dbReference type="EMBL" id="MPUH01000190">
    <property type="protein sequence ID" value="OMJ86944.1"/>
    <property type="molecule type" value="Genomic_DNA"/>
</dbReference>
<name>A0A1R2CD42_9CILI</name>
<keyword evidence="2" id="KW-1185">Reference proteome</keyword>
<evidence type="ECO:0000313" key="2">
    <source>
        <dbReference type="Proteomes" id="UP000187209"/>
    </source>
</evidence>
<evidence type="ECO:0000313" key="1">
    <source>
        <dbReference type="EMBL" id="OMJ86944.1"/>
    </source>
</evidence>